<name>A0A0C2W7I2_AMAMK</name>
<dbReference type="InParanoid" id="A0A0C2W7I2"/>
<dbReference type="HOGENOM" id="CLU_1864616_0_0_1"/>
<sequence length="137" mass="15528">MLRYRSNEYVKPVIDDNDPSVTYSGDWRTDNSYAATYFHAYDSTIHYTLQPNANASISYYGSYITLFVIIPSILDLKNVGFTTAGLQLQLSYQFDDGPPGKYTLTMDANFNLTTQLFFQPSTTQLDGHHTLFLVTPV</sequence>
<dbReference type="AlphaFoldDB" id="A0A0C2W7I2"/>
<accession>A0A0C2W7I2</accession>
<dbReference type="EMBL" id="KN818383">
    <property type="protein sequence ID" value="KIL57092.1"/>
    <property type="molecule type" value="Genomic_DNA"/>
</dbReference>
<organism evidence="1 2">
    <name type="scientific">Amanita muscaria (strain Koide BX008)</name>
    <dbReference type="NCBI Taxonomy" id="946122"/>
    <lineage>
        <taxon>Eukaryota</taxon>
        <taxon>Fungi</taxon>
        <taxon>Dikarya</taxon>
        <taxon>Basidiomycota</taxon>
        <taxon>Agaricomycotina</taxon>
        <taxon>Agaricomycetes</taxon>
        <taxon>Agaricomycetidae</taxon>
        <taxon>Agaricales</taxon>
        <taxon>Pluteineae</taxon>
        <taxon>Amanitaceae</taxon>
        <taxon>Amanita</taxon>
    </lineage>
</organism>
<gene>
    <name evidence="1" type="ORF">M378DRAFT_181747</name>
</gene>
<reference evidence="1 2" key="1">
    <citation type="submission" date="2014-04" db="EMBL/GenBank/DDBJ databases">
        <title>Evolutionary Origins and Diversification of the Mycorrhizal Mutualists.</title>
        <authorList>
            <consortium name="DOE Joint Genome Institute"/>
            <consortium name="Mycorrhizal Genomics Consortium"/>
            <person name="Kohler A."/>
            <person name="Kuo A."/>
            <person name="Nagy L.G."/>
            <person name="Floudas D."/>
            <person name="Copeland A."/>
            <person name="Barry K.W."/>
            <person name="Cichocki N."/>
            <person name="Veneault-Fourrey C."/>
            <person name="LaButti K."/>
            <person name="Lindquist E.A."/>
            <person name="Lipzen A."/>
            <person name="Lundell T."/>
            <person name="Morin E."/>
            <person name="Murat C."/>
            <person name="Riley R."/>
            <person name="Ohm R."/>
            <person name="Sun H."/>
            <person name="Tunlid A."/>
            <person name="Henrissat B."/>
            <person name="Grigoriev I.V."/>
            <person name="Hibbett D.S."/>
            <person name="Martin F."/>
        </authorList>
    </citation>
    <scope>NUCLEOTIDE SEQUENCE [LARGE SCALE GENOMIC DNA]</scope>
    <source>
        <strain evidence="1 2">Koide BX008</strain>
    </source>
</reference>
<proteinExistence type="predicted"/>
<evidence type="ECO:0000313" key="2">
    <source>
        <dbReference type="Proteomes" id="UP000054549"/>
    </source>
</evidence>
<protein>
    <submittedName>
        <fullName evidence="1">Uncharacterized protein</fullName>
    </submittedName>
</protein>
<dbReference type="OrthoDB" id="3265734at2759"/>
<keyword evidence="2" id="KW-1185">Reference proteome</keyword>
<dbReference type="Proteomes" id="UP000054549">
    <property type="component" value="Unassembled WGS sequence"/>
</dbReference>
<evidence type="ECO:0000313" key="1">
    <source>
        <dbReference type="EMBL" id="KIL57092.1"/>
    </source>
</evidence>